<organism evidence="2 3">
    <name type="scientific">Gallaecimonas pentaromativorans</name>
    <dbReference type="NCBI Taxonomy" id="584787"/>
    <lineage>
        <taxon>Bacteria</taxon>
        <taxon>Pseudomonadati</taxon>
        <taxon>Pseudomonadota</taxon>
        <taxon>Gammaproteobacteria</taxon>
        <taxon>Enterobacterales</taxon>
        <taxon>Gallaecimonadaceae</taxon>
        <taxon>Gallaecimonas</taxon>
    </lineage>
</organism>
<dbReference type="STRING" id="584787.GCA_001247655_00679"/>
<proteinExistence type="predicted"/>
<evidence type="ECO:0000259" key="1">
    <source>
        <dbReference type="Pfam" id="PF08241"/>
    </source>
</evidence>
<keyword evidence="3" id="KW-1185">Reference proteome</keyword>
<dbReference type="PANTHER" id="PTHR43591">
    <property type="entry name" value="METHYLTRANSFERASE"/>
    <property type="match status" value="1"/>
</dbReference>
<dbReference type="GO" id="GO:0008757">
    <property type="term" value="F:S-adenosylmethionine-dependent methyltransferase activity"/>
    <property type="evidence" value="ECO:0007669"/>
    <property type="project" value="InterPro"/>
</dbReference>
<accession>A0A3N1PI62</accession>
<dbReference type="RefSeq" id="WP_123421991.1">
    <property type="nucleotide sequence ID" value="NZ_RJUL01000007.1"/>
</dbReference>
<reference evidence="2 3" key="1">
    <citation type="submission" date="2018-11" db="EMBL/GenBank/DDBJ databases">
        <title>Genomic Encyclopedia of Type Strains, Phase IV (KMG-IV): sequencing the most valuable type-strain genomes for metagenomic binning, comparative biology and taxonomic classification.</title>
        <authorList>
            <person name="Goeker M."/>
        </authorList>
    </citation>
    <scope>NUCLEOTIDE SEQUENCE [LARGE SCALE GENOMIC DNA]</scope>
    <source>
        <strain evidence="2 3">DSM 21945</strain>
    </source>
</reference>
<keyword evidence="2" id="KW-0808">Transferase</keyword>
<dbReference type="Gene3D" id="3.40.50.150">
    <property type="entry name" value="Vaccinia Virus protein VP39"/>
    <property type="match status" value="1"/>
</dbReference>
<evidence type="ECO:0000313" key="3">
    <source>
        <dbReference type="Proteomes" id="UP000268033"/>
    </source>
</evidence>
<dbReference type="PANTHER" id="PTHR43591:SF24">
    <property type="entry name" value="2-METHOXY-6-POLYPRENYL-1,4-BENZOQUINOL METHYLASE, MITOCHONDRIAL"/>
    <property type="match status" value="1"/>
</dbReference>
<dbReference type="CDD" id="cd02440">
    <property type="entry name" value="AdoMet_MTases"/>
    <property type="match status" value="1"/>
</dbReference>
<protein>
    <submittedName>
        <fullName evidence="2">Methyltransferase family protein</fullName>
    </submittedName>
</protein>
<feature type="domain" description="Methyltransferase type 11" evidence="1">
    <location>
        <begin position="49"/>
        <end position="145"/>
    </location>
</feature>
<dbReference type="Pfam" id="PF08241">
    <property type="entry name" value="Methyltransf_11"/>
    <property type="match status" value="1"/>
</dbReference>
<gene>
    <name evidence="2" type="ORF">EDC28_107127</name>
</gene>
<dbReference type="AlphaFoldDB" id="A0A3N1PI62"/>
<dbReference type="Proteomes" id="UP000268033">
    <property type="component" value="Unassembled WGS sequence"/>
</dbReference>
<dbReference type="EMBL" id="RJUL01000007">
    <property type="protein sequence ID" value="ROQ24246.1"/>
    <property type="molecule type" value="Genomic_DNA"/>
</dbReference>
<dbReference type="SUPFAM" id="SSF53335">
    <property type="entry name" value="S-adenosyl-L-methionine-dependent methyltransferases"/>
    <property type="match status" value="1"/>
</dbReference>
<evidence type="ECO:0000313" key="2">
    <source>
        <dbReference type="EMBL" id="ROQ24246.1"/>
    </source>
</evidence>
<dbReference type="GO" id="GO:0032259">
    <property type="term" value="P:methylation"/>
    <property type="evidence" value="ECO:0007669"/>
    <property type="project" value="UniProtKB-KW"/>
</dbReference>
<sequence>MAHQDHNAVVSGQFSPQAEAYLHSSTHATGADLALMVEAVRTRSKAVVLDMGCGGGHVSFQVAPHVAKVVAYDLSAEMLAVVAAEAERRGLGNIVTQQGAAETLPYPDASFDVVITRYSCHHWQDMAAGLKQMRRVLKPGGIALFMDVVSPGKPLLDTWLQGIELLRDPSHVRNASPAQWRRLLTEAGFAITTEQGFKLPLAFAPWVARMQTPAVQVAAIRALQQQASREVSDYFAFGEDGSFVVDTRLFVAKGG</sequence>
<keyword evidence="2" id="KW-0489">Methyltransferase</keyword>
<dbReference type="InterPro" id="IPR029063">
    <property type="entry name" value="SAM-dependent_MTases_sf"/>
</dbReference>
<comment type="caution">
    <text evidence="2">The sequence shown here is derived from an EMBL/GenBank/DDBJ whole genome shotgun (WGS) entry which is preliminary data.</text>
</comment>
<dbReference type="InterPro" id="IPR013216">
    <property type="entry name" value="Methyltransf_11"/>
</dbReference>
<name>A0A3N1PI62_9GAMM</name>